<keyword evidence="4 6" id="KW-1133">Transmembrane helix</keyword>
<dbReference type="Proteomes" id="UP001149822">
    <property type="component" value="Unassembled WGS sequence"/>
</dbReference>
<feature type="transmembrane region" description="Helical" evidence="6">
    <location>
        <begin position="209"/>
        <end position="229"/>
    </location>
</feature>
<feature type="transmembrane region" description="Helical" evidence="6">
    <location>
        <begin position="182"/>
        <end position="203"/>
    </location>
</feature>
<dbReference type="EMBL" id="JAPTYD010000018">
    <property type="protein sequence ID" value="MCZ0962545.1"/>
    <property type="molecule type" value="Genomic_DNA"/>
</dbReference>
<accession>A0ABT4J5Z6</accession>
<keyword evidence="5 6" id="KW-0472">Membrane</keyword>
<comment type="caution">
    <text evidence="8">The sequence shown here is derived from an EMBL/GenBank/DDBJ whole genome shotgun (WGS) entry which is preliminary data.</text>
</comment>
<feature type="transmembrane region" description="Helical" evidence="6">
    <location>
        <begin position="124"/>
        <end position="140"/>
    </location>
</feature>
<evidence type="ECO:0000256" key="5">
    <source>
        <dbReference type="ARBA" id="ARBA00023136"/>
    </source>
</evidence>
<dbReference type="PANTHER" id="PTHR22911">
    <property type="entry name" value="ACYL-MALONYL CONDENSING ENZYME-RELATED"/>
    <property type="match status" value="1"/>
</dbReference>
<dbReference type="InterPro" id="IPR000620">
    <property type="entry name" value="EamA_dom"/>
</dbReference>
<comment type="similarity">
    <text evidence="2">Belongs to the drug/metabolite transporter (DMT) superfamily. 10 TMS drug/metabolite exporter (DME) (TC 2.A.7.3) family.</text>
</comment>
<feature type="transmembrane region" description="Helical" evidence="6">
    <location>
        <begin position="101"/>
        <end position="117"/>
    </location>
</feature>
<dbReference type="InterPro" id="IPR037185">
    <property type="entry name" value="EmrE-like"/>
</dbReference>
<proteinExistence type="inferred from homology"/>
<comment type="subcellular location">
    <subcellularLocation>
        <location evidence="1">Membrane</location>
        <topology evidence="1">Multi-pass membrane protein</topology>
    </subcellularLocation>
</comment>
<organism evidence="8 9">
    <name type="scientific">Paracoccus benzoatiresistens</name>
    <dbReference type="NCBI Taxonomy" id="2997341"/>
    <lineage>
        <taxon>Bacteria</taxon>
        <taxon>Pseudomonadati</taxon>
        <taxon>Pseudomonadota</taxon>
        <taxon>Alphaproteobacteria</taxon>
        <taxon>Rhodobacterales</taxon>
        <taxon>Paracoccaceae</taxon>
        <taxon>Paracoccus</taxon>
    </lineage>
</organism>
<evidence type="ECO:0000313" key="8">
    <source>
        <dbReference type="EMBL" id="MCZ0962545.1"/>
    </source>
</evidence>
<feature type="transmembrane region" description="Helical" evidence="6">
    <location>
        <begin position="35"/>
        <end position="55"/>
    </location>
</feature>
<evidence type="ECO:0000259" key="7">
    <source>
        <dbReference type="Pfam" id="PF00892"/>
    </source>
</evidence>
<feature type="transmembrane region" description="Helical" evidence="6">
    <location>
        <begin position="152"/>
        <end position="170"/>
    </location>
</feature>
<reference evidence="8" key="1">
    <citation type="submission" date="2022-12" db="EMBL/GenBank/DDBJ databases">
        <title>Paracoccus sp. EF6 isolated from a lake water.</title>
        <authorList>
            <person name="Liu H."/>
        </authorList>
    </citation>
    <scope>NUCLEOTIDE SEQUENCE</scope>
    <source>
        <strain evidence="8">EF6</strain>
    </source>
</reference>
<keyword evidence="3 6" id="KW-0812">Transmembrane</keyword>
<sequence length="291" mass="30643">MAPRIPDGVAWLLADMTLVTGMTVLVKLSGATIPAMQLVFLRAAVGLGLILPWVWARRADLFAMHQPARNAFRVGCNAVALSSNFLALTALPLVMVNAIGYLRPIVTVLLAVALLGEKVSRARWIGSVGIACGVIIAVGPDLRGTAGRDIDATGLVAAVVSVLFGSLAVVQTRALRRESPTVMMLFYTLGLTVLTAGPAAAVWQPLSAADWPIVLAIGALGQAGQYCFLRAYRRQEAAVLAPVSYASILFAAAAGWLFFGDRPSAHLMGGTVVILGCLLWAWRHEQGSAST</sequence>
<evidence type="ECO:0000256" key="6">
    <source>
        <dbReference type="SAM" id="Phobius"/>
    </source>
</evidence>
<evidence type="ECO:0000313" key="9">
    <source>
        <dbReference type="Proteomes" id="UP001149822"/>
    </source>
</evidence>
<protein>
    <submittedName>
        <fullName evidence="8">DMT family transporter</fullName>
    </submittedName>
</protein>
<feature type="domain" description="EamA" evidence="7">
    <location>
        <begin position="8"/>
        <end position="137"/>
    </location>
</feature>
<keyword evidence="9" id="KW-1185">Reference proteome</keyword>
<evidence type="ECO:0000256" key="1">
    <source>
        <dbReference type="ARBA" id="ARBA00004141"/>
    </source>
</evidence>
<dbReference type="RefSeq" id="WP_268942582.1">
    <property type="nucleotide sequence ID" value="NZ_JAPTYD010000018.1"/>
</dbReference>
<feature type="transmembrane region" description="Helical" evidence="6">
    <location>
        <begin position="265"/>
        <end position="282"/>
    </location>
</feature>
<name>A0ABT4J5Z6_9RHOB</name>
<dbReference type="Pfam" id="PF00892">
    <property type="entry name" value="EamA"/>
    <property type="match status" value="2"/>
</dbReference>
<evidence type="ECO:0000256" key="3">
    <source>
        <dbReference type="ARBA" id="ARBA00022692"/>
    </source>
</evidence>
<dbReference type="SUPFAM" id="SSF103481">
    <property type="entry name" value="Multidrug resistance efflux transporter EmrE"/>
    <property type="match status" value="2"/>
</dbReference>
<feature type="transmembrane region" description="Helical" evidence="6">
    <location>
        <begin position="238"/>
        <end position="259"/>
    </location>
</feature>
<gene>
    <name evidence="8" type="ORF">OU682_13040</name>
</gene>
<dbReference type="PANTHER" id="PTHR22911:SF6">
    <property type="entry name" value="SOLUTE CARRIER FAMILY 35 MEMBER G1"/>
    <property type="match status" value="1"/>
</dbReference>
<feature type="transmembrane region" description="Helical" evidence="6">
    <location>
        <begin position="9"/>
        <end position="29"/>
    </location>
</feature>
<evidence type="ECO:0000256" key="4">
    <source>
        <dbReference type="ARBA" id="ARBA00022989"/>
    </source>
</evidence>
<evidence type="ECO:0000256" key="2">
    <source>
        <dbReference type="ARBA" id="ARBA00009853"/>
    </source>
</evidence>
<feature type="domain" description="EamA" evidence="7">
    <location>
        <begin position="155"/>
        <end position="278"/>
    </location>
</feature>